<name>A0A0M3HV18_ASCLU</name>
<sequence>MMVTLCYMLTDQAKSGVFYGCLLMLLPKKRLIVTQTNSVRDKFDFQSDGWNDEKLYCCGADLCNENTNSASSNSLQVFTAGSALLMLAFHYSH</sequence>
<protein>
    <submittedName>
        <fullName evidence="2">Protein quiver</fullName>
    </submittedName>
</protein>
<accession>A0A0M3HV18</accession>
<keyword evidence="1" id="KW-1185">Reference proteome</keyword>
<reference evidence="2" key="1">
    <citation type="submission" date="2017-02" db="UniProtKB">
        <authorList>
            <consortium name="WormBaseParasite"/>
        </authorList>
    </citation>
    <scope>IDENTIFICATION</scope>
</reference>
<dbReference type="AlphaFoldDB" id="A0A0M3HV18"/>
<evidence type="ECO:0000313" key="2">
    <source>
        <dbReference type="WBParaSite" id="ALUE_0000672201-mRNA-1"/>
    </source>
</evidence>
<dbReference type="Proteomes" id="UP000036681">
    <property type="component" value="Unplaced"/>
</dbReference>
<dbReference type="WBParaSite" id="ALUE_0000672201-mRNA-1">
    <property type="protein sequence ID" value="ALUE_0000672201-mRNA-1"/>
    <property type="gene ID" value="ALUE_0000672201"/>
</dbReference>
<evidence type="ECO:0000313" key="1">
    <source>
        <dbReference type="Proteomes" id="UP000036681"/>
    </source>
</evidence>
<proteinExistence type="predicted"/>
<organism evidence="1 2">
    <name type="scientific">Ascaris lumbricoides</name>
    <name type="common">Giant roundworm</name>
    <dbReference type="NCBI Taxonomy" id="6252"/>
    <lineage>
        <taxon>Eukaryota</taxon>
        <taxon>Metazoa</taxon>
        <taxon>Ecdysozoa</taxon>
        <taxon>Nematoda</taxon>
        <taxon>Chromadorea</taxon>
        <taxon>Rhabditida</taxon>
        <taxon>Spirurina</taxon>
        <taxon>Ascaridomorpha</taxon>
        <taxon>Ascaridoidea</taxon>
        <taxon>Ascarididae</taxon>
        <taxon>Ascaris</taxon>
    </lineage>
</organism>